<evidence type="ECO:0000256" key="1">
    <source>
        <dbReference type="SAM" id="MobiDB-lite"/>
    </source>
</evidence>
<dbReference type="AlphaFoldDB" id="A0A229P5Y8"/>
<gene>
    <name evidence="3" type="ORF">CGZ75_05480</name>
</gene>
<reference evidence="3 4" key="1">
    <citation type="submission" date="2017-07" db="EMBL/GenBank/DDBJ databases">
        <title>Paenibacillus herberti R33 genome sequencing and assembly.</title>
        <authorList>
            <person name="Su W."/>
        </authorList>
    </citation>
    <scope>NUCLEOTIDE SEQUENCE [LARGE SCALE GENOMIC DNA]</scope>
    <source>
        <strain evidence="3 4">R33</strain>
    </source>
</reference>
<name>A0A229P5Y8_9BACL</name>
<evidence type="ECO:0000256" key="2">
    <source>
        <dbReference type="SAM" id="SignalP"/>
    </source>
</evidence>
<protein>
    <submittedName>
        <fullName evidence="3">Uncharacterized protein</fullName>
    </submittedName>
</protein>
<feature type="compositionally biased region" description="Basic and acidic residues" evidence="1">
    <location>
        <begin position="1"/>
        <end position="12"/>
    </location>
</feature>
<keyword evidence="4" id="KW-1185">Reference proteome</keyword>
<dbReference type="EMBL" id="NMUQ01000001">
    <property type="protein sequence ID" value="OXM17487.1"/>
    <property type="molecule type" value="Genomic_DNA"/>
</dbReference>
<evidence type="ECO:0000313" key="3">
    <source>
        <dbReference type="EMBL" id="OXM17487.1"/>
    </source>
</evidence>
<evidence type="ECO:0000313" key="4">
    <source>
        <dbReference type="Proteomes" id="UP000215145"/>
    </source>
</evidence>
<sequence>MNSSKKGKEEARATSSTWKMTGNPPKVMSTTLGLVLLAGSAGTSGAFAAGTSPSPSPAASGPSLVEWSSDEVKSFYDPELDWNLPALNPEEEEEPGTDNGGGGGTSGGGTTIVNNGGGFGWDDMLLYHLIFNRGGGYSSSNWGASNPAYNASTGAPYKRTKYDSARFQNRPTVGSTVRPKTSSGSGSITRRSTSSSKGSIGGTSSGLSSGSSSSSSSSGFGG</sequence>
<feature type="compositionally biased region" description="Low complexity" evidence="1">
    <location>
        <begin position="181"/>
        <end position="198"/>
    </location>
</feature>
<feature type="chain" id="PRO_5012579039" evidence="2">
    <location>
        <begin position="49"/>
        <end position="222"/>
    </location>
</feature>
<proteinExistence type="predicted"/>
<organism evidence="3 4">
    <name type="scientific">Paenibacillus herberti</name>
    <dbReference type="NCBI Taxonomy" id="1619309"/>
    <lineage>
        <taxon>Bacteria</taxon>
        <taxon>Bacillati</taxon>
        <taxon>Bacillota</taxon>
        <taxon>Bacilli</taxon>
        <taxon>Bacillales</taxon>
        <taxon>Paenibacillaceae</taxon>
        <taxon>Paenibacillus</taxon>
    </lineage>
</organism>
<feature type="region of interest" description="Disordered" evidence="1">
    <location>
        <begin position="45"/>
        <end position="65"/>
    </location>
</feature>
<dbReference type="Proteomes" id="UP000215145">
    <property type="component" value="Unassembled WGS sequence"/>
</dbReference>
<feature type="compositionally biased region" description="Polar residues" evidence="1">
    <location>
        <begin position="166"/>
        <end position="180"/>
    </location>
</feature>
<feature type="signal peptide" evidence="2">
    <location>
        <begin position="1"/>
        <end position="48"/>
    </location>
</feature>
<feature type="compositionally biased region" description="Low complexity" evidence="1">
    <location>
        <begin position="45"/>
        <end position="63"/>
    </location>
</feature>
<feature type="region of interest" description="Disordered" evidence="1">
    <location>
        <begin position="1"/>
        <end position="25"/>
    </location>
</feature>
<accession>A0A229P5Y8</accession>
<dbReference type="OrthoDB" id="2606056at2"/>
<feature type="region of interest" description="Disordered" evidence="1">
    <location>
        <begin position="78"/>
        <end position="111"/>
    </location>
</feature>
<comment type="caution">
    <text evidence="3">The sequence shown here is derived from an EMBL/GenBank/DDBJ whole genome shotgun (WGS) entry which is preliminary data.</text>
</comment>
<keyword evidence="2" id="KW-0732">Signal</keyword>
<feature type="compositionally biased region" description="Low complexity" evidence="1">
    <location>
        <begin position="205"/>
        <end position="222"/>
    </location>
</feature>
<feature type="region of interest" description="Disordered" evidence="1">
    <location>
        <begin position="148"/>
        <end position="222"/>
    </location>
</feature>
<feature type="compositionally biased region" description="Gly residues" evidence="1">
    <location>
        <begin position="98"/>
        <end position="111"/>
    </location>
</feature>